<dbReference type="InterPro" id="IPR036812">
    <property type="entry name" value="NAD(P)_OxRdtase_dom_sf"/>
</dbReference>
<dbReference type="SUPFAM" id="SSF51430">
    <property type="entry name" value="NAD(P)-linked oxidoreductase"/>
    <property type="match status" value="1"/>
</dbReference>
<dbReference type="Gene3D" id="3.20.20.100">
    <property type="entry name" value="NADP-dependent oxidoreductase domain"/>
    <property type="match status" value="1"/>
</dbReference>
<dbReference type="CDD" id="cd19101">
    <property type="entry name" value="AKR_unchar"/>
    <property type="match status" value="1"/>
</dbReference>
<dbReference type="Pfam" id="PF00248">
    <property type="entry name" value="Aldo_ket_red"/>
    <property type="match status" value="1"/>
</dbReference>
<reference evidence="2" key="1">
    <citation type="submission" date="2016-07" db="EMBL/GenBank/DDBJ databases">
        <title>Microvirga ossetica sp. nov. a new species of rhizobia isolated from root nodules of the legume species Vicia alpestris Steven originated from North Ossetia region in the Caucasus.</title>
        <authorList>
            <person name="Safronova V.I."/>
            <person name="Kuznetsova I.G."/>
            <person name="Sazanova A.L."/>
            <person name="Belimov A."/>
            <person name="Andronov E."/>
            <person name="Osledkin Y.S."/>
            <person name="Onishchuk O.P."/>
            <person name="Kurchak O.N."/>
            <person name="Shaposhnikov A.I."/>
            <person name="Willems A."/>
            <person name="Tikhonovich I.A."/>
        </authorList>
    </citation>
    <scope>NUCLEOTIDE SEQUENCE [LARGE SCALE GENOMIC DNA]</scope>
    <source>
        <strain evidence="2">V5/3M</strain>
    </source>
</reference>
<name>A0A1B2EFX7_9HYPH</name>
<proteinExistence type="predicted"/>
<evidence type="ECO:0000259" key="1">
    <source>
        <dbReference type="Pfam" id="PF00248"/>
    </source>
</evidence>
<feature type="domain" description="NADP-dependent oxidoreductase" evidence="1">
    <location>
        <begin position="18"/>
        <end position="317"/>
    </location>
</feature>
<organism evidence="2">
    <name type="scientific">Microvirga ossetica</name>
    <dbReference type="NCBI Taxonomy" id="1882682"/>
    <lineage>
        <taxon>Bacteria</taxon>
        <taxon>Pseudomonadati</taxon>
        <taxon>Pseudomonadota</taxon>
        <taxon>Alphaproteobacteria</taxon>
        <taxon>Hyphomicrobiales</taxon>
        <taxon>Methylobacteriaceae</taxon>
        <taxon>Microvirga</taxon>
    </lineage>
</organism>
<dbReference type="RefSeq" id="WP_099509899.1">
    <property type="nucleotide sequence ID" value="NZ_CP016616.1"/>
</dbReference>
<dbReference type="EMBL" id="CP016616">
    <property type="protein sequence ID" value="ANY78885.1"/>
    <property type="molecule type" value="Genomic_DNA"/>
</dbReference>
<dbReference type="PANTHER" id="PTHR43147:SF2">
    <property type="entry name" value="NADP-DEPENDENT OXIDOREDUCTASE DOMAIN-CONTAINING PROTEIN"/>
    <property type="match status" value="1"/>
</dbReference>
<dbReference type="OrthoDB" id="9783572at2"/>
<dbReference type="KEGG" id="moc:BB934_12245"/>
<evidence type="ECO:0000313" key="2">
    <source>
        <dbReference type="EMBL" id="ANY78885.1"/>
    </source>
</evidence>
<accession>A0A1B2EFX7</accession>
<protein>
    <submittedName>
        <fullName evidence="2">Aldo/keto reductase</fullName>
    </submittedName>
</protein>
<dbReference type="PANTHER" id="PTHR43147">
    <property type="entry name" value="PROTEIN TAS"/>
    <property type="match status" value="1"/>
</dbReference>
<gene>
    <name evidence="2" type="ORF">BB934_12245</name>
</gene>
<dbReference type="AlphaFoldDB" id="A0A1B2EFX7"/>
<sequence length="349" mass="39262">MTVETIELAPGYRISRMLRGGWQLAGGHGAIEAERAIADMAAFVDAGVTTFDCADIYTGVEEMIGHFRQRTLAERGSEALKNFKVHTKFVPDWDALLRVDRAYVREIIERSLRRLRTERLDLVQLHWWNYAVPGAAETALILRELQDEGKIHQIGGTNFDTPHTRALLDAGVPLVSMQVQYSLLDQRPENGLVTLCQERDMKLLCYGTVAGGFLSERWIGIPEPQEPFVNRSLVKYKLIIDDFGGWSLFQNLLGTLREIGLKHGVSLTAVATRWVLDQPAVAGAIIGARYAEHLPDNLDVFRLALDEEDRAAIDSILARRTGPEGDTYTLERDREGRHGRIMHYNLNEA</sequence>
<dbReference type="InterPro" id="IPR023210">
    <property type="entry name" value="NADP_OxRdtase_dom"/>
</dbReference>